<feature type="transmembrane region" description="Helical" evidence="1">
    <location>
        <begin position="404"/>
        <end position="422"/>
    </location>
</feature>
<organism evidence="2 3">
    <name type="scientific">Nocardia transvalensis</name>
    <dbReference type="NCBI Taxonomy" id="37333"/>
    <lineage>
        <taxon>Bacteria</taxon>
        <taxon>Bacillati</taxon>
        <taxon>Actinomycetota</taxon>
        <taxon>Actinomycetes</taxon>
        <taxon>Mycobacteriales</taxon>
        <taxon>Nocardiaceae</taxon>
        <taxon>Nocardia</taxon>
    </lineage>
</organism>
<gene>
    <name evidence="2" type="ORF">BJY24_000990</name>
</gene>
<protein>
    <submittedName>
        <fullName evidence="2">Uncharacterized protein</fullName>
    </submittedName>
</protein>
<dbReference type="EMBL" id="JACHIT010000001">
    <property type="protein sequence ID" value="MBB5912123.1"/>
    <property type="molecule type" value="Genomic_DNA"/>
</dbReference>
<feature type="transmembrane region" description="Helical" evidence="1">
    <location>
        <begin position="73"/>
        <end position="92"/>
    </location>
</feature>
<name>A0A7W9UGC1_9NOCA</name>
<evidence type="ECO:0000313" key="2">
    <source>
        <dbReference type="EMBL" id="MBB5912123.1"/>
    </source>
</evidence>
<feature type="transmembrane region" description="Helical" evidence="1">
    <location>
        <begin position="201"/>
        <end position="223"/>
    </location>
</feature>
<keyword evidence="1" id="KW-1133">Transmembrane helix</keyword>
<dbReference type="Proteomes" id="UP000540412">
    <property type="component" value="Unassembled WGS sequence"/>
</dbReference>
<feature type="transmembrane region" description="Helical" evidence="1">
    <location>
        <begin position="104"/>
        <end position="125"/>
    </location>
</feature>
<accession>A0A7W9UGC1</accession>
<reference evidence="2 3" key="1">
    <citation type="submission" date="2020-08" db="EMBL/GenBank/DDBJ databases">
        <title>Sequencing the genomes of 1000 actinobacteria strains.</title>
        <authorList>
            <person name="Klenk H.-P."/>
        </authorList>
    </citation>
    <scope>NUCLEOTIDE SEQUENCE [LARGE SCALE GENOMIC DNA]</scope>
    <source>
        <strain evidence="2 3">DSM 43582</strain>
    </source>
</reference>
<sequence length="433" mass="44265">MRRIHTEVDTVTAFLATLVAGLSLALPIDFRWTSESSPLQLNLLAYSQPRAVAAGAIVAVVVATVLTAADSEVVSWCTALCGIAIVTANHLVGYNASPGASLATMNFLDAAVGGLLLASVGTAVMRRRIPTAGWLLGMVASISVAEALPSADHSDDGEFRMHWTATDSPPVWLICVTLALVAVSTYQNRRRPDVQRMSVELPMAPIVSGLLLVAAGALTSGWVTRSGDSTVVVVAAVALATLAAGLAALLLPDHEGVFPLMAVAVTAAGNALISATLEPWSVPLFLVLAGGGLAAGMRWPHVTAGFGAAAAVALASTVLVYLDSHSGVIDRVGNCALAVVVGYGLGAALPRRGSSRVIGVVLIVAPSAVLALRTRLSFGDCAEDPSPGGGLVCEFDGRASAVPGWAAVAVITGCLLFARMLLRRRVDKTPSGA</sequence>
<feature type="transmembrane region" description="Helical" evidence="1">
    <location>
        <begin position="328"/>
        <end position="345"/>
    </location>
</feature>
<feature type="transmembrane region" description="Helical" evidence="1">
    <location>
        <begin position="49"/>
        <end position="66"/>
    </location>
</feature>
<evidence type="ECO:0000313" key="3">
    <source>
        <dbReference type="Proteomes" id="UP000540412"/>
    </source>
</evidence>
<dbReference type="RefSeq" id="WP_040750045.1">
    <property type="nucleotide sequence ID" value="NZ_JACHIT010000001.1"/>
</dbReference>
<keyword evidence="1" id="KW-0472">Membrane</keyword>
<feature type="transmembrane region" description="Helical" evidence="1">
    <location>
        <begin position="304"/>
        <end position="322"/>
    </location>
</feature>
<feature type="transmembrane region" description="Helical" evidence="1">
    <location>
        <begin position="229"/>
        <end position="250"/>
    </location>
</feature>
<feature type="transmembrane region" description="Helical" evidence="1">
    <location>
        <begin position="171"/>
        <end position="189"/>
    </location>
</feature>
<feature type="transmembrane region" description="Helical" evidence="1">
    <location>
        <begin position="357"/>
        <end position="376"/>
    </location>
</feature>
<dbReference type="AlphaFoldDB" id="A0A7W9UGC1"/>
<keyword evidence="3" id="KW-1185">Reference proteome</keyword>
<keyword evidence="1" id="KW-0812">Transmembrane</keyword>
<evidence type="ECO:0000256" key="1">
    <source>
        <dbReference type="SAM" id="Phobius"/>
    </source>
</evidence>
<comment type="caution">
    <text evidence="2">The sequence shown here is derived from an EMBL/GenBank/DDBJ whole genome shotgun (WGS) entry which is preliminary data.</text>
</comment>
<feature type="transmembrane region" description="Helical" evidence="1">
    <location>
        <begin position="280"/>
        <end position="297"/>
    </location>
</feature>
<proteinExistence type="predicted"/>